<organism evidence="2 3">
    <name type="scientific">Portunus trituberculatus</name>
    <name type="common">Swimming crab</name>
    <name type="synonym">Neptunus trituberculatus</name>
    <dbReference type="NCBI Taxonomy" id="210409"/>
    <lineage>
        <taxon>Eukaryota</taxon>
        <taxon>Metazoa</taxon>
        <taxon>Ecdysozoa</taxon>
        <taxon>Arthropoda</taxon>
        <taxon>Crustacea</taxon>
        <taxon>Multicrustacea</taxon>
        <taxon>Malacostraca</taxon>
        <taxon>Eumalacostraca</taxon>
        <taxon>Eucarida</taxon>
        <taxon>Decapoda</taxon>
        <taxon>Pleocyemata</taxon>
        <taxon>Brachyura</taxon>
        <taxon>Eubrachyura</taxon>
        <taxon>Portunoidea</taxon>
        <taxon>Portunidae</taxon>
        <taxon>Portuninae</taxon>
        <taxon>Portunus</taxon>
    </lineage>
</organism>
<reference evidence="2 3" key="1">
    <citation type="submission" date="2019-05" db="EMBL/GenBank/DDBJ databases">
        <title>Another draft genome of Portunus trituberculatus and its Hox gene families provides insights of decapod evolution.</title>
        <authorList>
            <person name="Jeong J.-H."/>
            <person name="Song I."/>
            <person name="Kim S."/>
            <person name="Choi T."/>
            <person name="Kim D."/>
            <person name="Ryu S."/>
            <person name="Kim W."/>
        </authorList>
    </citation>
    <scope>NUCLEOTIDE SEQUENCE [LARGE SCALE GENOMIC DNA]</scope>
    <source>
        <tissue evidence="2">Muscle</tissue>
    </source>
</reference>
<evidence type="ECO:0000313" key="3">
    <source>
        <dbReference type="Proteomes" id="UP000324222"/>
    </source>
</evidence>
<gene>
    <name evidence="2" type="ORF">E2C01_040144</name>
</gene>
<feature type="region of interest" description="Disordered" evidence="1">
    <location>
        <begin position="1"/>
        <end position="22"/>
    </location>
</feature>
<comment type="caution">
    <text evidence="2">The sequence shown here is derived from an EMBL/GenBank/DDBJ whole genome shotgun (WGS) entry which is preliminary data.</text>
</comment>
<evidence type="ECO:0000256" key="1">
    <source>
        <dbReference type="SAM" id="MobiDB-lite"/>
    </source>
</evidence>
<evidence type="ECO:0000313" key="2">
    <source>
        <dbReference type="EMBL" id="MPC46424.1"/>
    </source>
</evidence>
<sequence length="75" mass="8608">MEDTDLLNEKEKKDQFLAKEKTSQGQSDVVMVKRIFSIMREVRRDINSHIHIHDGEEQGVPPRVTGQPLQCAGFD</sequence>
<feature type="compositionally biased region" description="Basic and acidic residues" evidence="1">
    <location>
        <begin position="7"/>
        <end position="22"/>
    </location>
</feature>
<name>A0A5B7FPX2_PORTR</name>
<keyword evidence="3" id="KW-1185">Reference proteome</keyword>
<dbReference type="Proteomes" id="UP000324222">
    <property type="component" value="Unassembled WGS sequence"/>
</dbReference>
<proteinExistence type="predicted"/>
<accession>A0A5B7FPX2</accession>
<feature type="region of interest" description="Disordered" evidence="1">
    <location>
        <begin position="54"/>
        <end position="75"/>
    </location>
</feature>
<protein>
    <submittedName>
        <fullName evidence="2">Uncharacterized protein</fullName>
    </submittedName>
</protein>
<dbReference type="EMBL" id="VSRR010007204">
    <property type="protein sequence ID" value="MPC46424.1"/>
    <property type="molecule type" value="Genomic_DNA"/>
</dbReference>
<dbReference type="AlphaFoldDB" id="A0A5B7FPX2"/>
<dbReference type="OrthoDB" id="6415790at2759"/>